<evidence type="ECO:0000256" key="3">
    <source>
        <dbReference type="SAM" id="MobiDB-lite"/>
    </source>
</evidence>
<dbReference type="GO" id="GO:0005509">
    <property type="term" value="F:calcium ion binding"/>
    <property type="evidence" value="ECO:0007669"/>
    <property type="project" value="InterPro"/>
</dbReference>
<dbReference type="Pfam" id="PF00353">
    <property type="entry name" value="HemolysinCabind"/>
    <property type="match status" value="8"/>
</dbReference>
<dbReference type="Gene3D" id="2.150.10.10">
    <property type="entry name" value="Serralysin-like metalloprotease, C-terminal"/>
    <property type="match status" value="6"/>
</dbReference>
<dbReference type="PANTHER" id="PTHR38340:SF1">
    <property type="entry name" value="S-LAYER PROTEIN"/>
    <property type="match status" value="1"/>
</dbReference>
<keyword evidence="5" id="KW-1185">Reference proteome</keyword>
<name>A0A2T7UNP6_9RHOB</name>
<comment type="subcellular location">
    <subcellularLocation>
        <location evidence="1">Secreted</location>
    </subcellularLocation>
</comment>
<sequence length="875" mass="88563">MRLQLQGVVNTGVALLDSGITDLEIGVVNGVVHLYASTGRNGGIAEYIVGAEGQVTLHTTVIFPASITGGVSDRLVIAETGSGGMLMIGERASGLVAYALRADGGIGGQATIDWQAVDTAIGQGSDAHLSARVTLSDGTLALFPAGTDTSQVIELRCATVNGRDFVLTADQTGNSVTAYRVDGTGALSAAGTMGAEQGLGIDAPTAMEVVTIGDRTYVVLAAANTSSLSVMELTADGQLAPTDHLVDTGNTRFEGVQAMDVIQAGGHTFVVAGGADNGITVFELLPDGTMVAIATLADDNTTSMHRVTAITLAVEGDTMHVFVGSQNDSGITEFRVSLSSLGETLQGTAAAERLTGTGRDDVLLASGTNDTLVGGGGDDILVTGGTGTVMSGGIGADVFVVRAGSGGAVITDFDRGLDRLDLSDLPMLRDVSQLNFTATSTGCVIEYRGHTMVITSSNGQPLRQADVFPNGFDWADRYAYVPPEPETPASTGVAREGSAFGDLMNGTARDDTLSGGFGKDTLNGGDGNDLLDGGDGRDLIGATSGNNTLLGGYGQDTINGGTGDDWIEGGGGKDILYGDAGSDTIHGGDGRDIIRSGGGNDLVYAGSGGGGIFLASGDDTAYGGDGRDVIQGQAGADLIYGGGGNDNIRGGGENDTLHGEDGNDMLDGGGGEDLLNGGSGDDTLRGAAGNDTLLGDNGADRLEGGAGNDVLDGGADDDRLYGGEGHDSLIGGSGNDSLFGEDGNDTLIGAWGDDWLNGGAGNDALAGGGGNDTLRGGPGYDTLWGGAGADVFEFFRDHDTGQVMDFNPDDGDLIRLDDWIWFSLGDLTAEEVVDRFGSLDEAGNVVLDFSDVGGNVVVLNGFNDLDALPAHIEIM</sequence>
<reference evidence="4 5" key="1">
    <citation type="journal article" date="2011" name="Syst. Appl. Microbiol.">
        <title>Defluviimonas denitrificans gen. nov., sp. nov., and Pararhodobacter aggregans gen. nov., sp. nov., non-phototrophic Rhodobacteraceae from the biofilter of a marine aquaculture.</title>
        <authorList>
            <person name="Foesel B.U."/>
            <person name="Drake H.L."/>
            <person name="Schramm A."/>
        </authorList>
    </citation>
    <scope>NUCLEOTIDE SEQUENCE [LARGE SCALE GENOMIC DNA]</scope>
    <source>
        <strain evidence="4 5">D1-19</strain>
    </source>
</reference>
<evidence type="ECO:0000313" key="5">
    <source>
        <dbReference type="Proteomes" id="UP000244810"/>
    </source>
</evidence>
<dbReference type="GO" id="GO:0005576">
    <property type="term" value="C:extracellular region"/>
    <property type="evidence" value="ECO:0007669"/>
    <property type="project" value="UniProtKB-SubCell"/>
</dbReference>
<dbReference type="EMBL" id="QDDR01000009">
    <property type="protein sequence ID" value="PVE46333.1"/>
    <property type="molecule type" value="Genomic_DNA"/>
</dbReference>
<dbReference type="PRINTS" id="PR00313">
    <property type="entry name" value="CABNDNGRPT"/>
</dbReference>
<evidence type="ECO:0008006" key="6">
    <source>
        <dbReference type="Google" id="ProtNLM"/>
    </source>
</evidence>
<dbReference type="SUPFAM" id="SSF50956">
    <property type="entry name" value="Thermostable phytase (3-phytase)"/>
    <property type="match status" value="1"/>
</dbReference>
<dbReference type="RefSeq" id="WP_107753269.1">
    <property type="nucleotide sequence ID" value="NZ_QBKF01000009.1"/>
</dbReference>
<dbReference type="SUPFAM" id="SSF51120">
    <property type="entry name" value="beta-Roll"/>
    <property type="match status" value="3"/>
</dbReference>
<dbReference type="InterPro" id="IPR018511">
    <property type="entry name" value="Hemolysin-typ_Ca-bd_CS"/>
</dbReference>
<evidence type="ECO:0000256" key="2">
    <source>
        <dbReference type="ARBA" id="ARBA00022525"/>
    </source>
</evidence>
<keyword evidence="2" id="KW-0964">Secreted</keyword>
<dbReference type="InterPro" id="IPR050557">
    <property type="entry name" value="RTX_toxin/Mannuronan_C5-epim"/>
</dbReference>
<dbReference type="PROSITE" id="PS00330">
    <property type="entry name" value="HEMOLYSIN_CALCIUM"/>
    <property type="match status" value="8"/>
</dbReference>
<dbReference type="PANTHER" id="PTHR38340">
    <property type="entry name" value="S-LAYER PROTEIN"/>
    <property type="match status" value="1"/>
</dbReference>
<gene>
    <name evidence="4" type="ORF">DDE23_16975</name>
</gene>
<evidence type="ECO:0000256" key="1">
    <source>
        <dbReference type="ARBA" id="ARBA00004613"/>
    </source>
</evidence>
<dbReference type="OrthoDB" id="9342475at2"/>
<organism evidence="4 5">
    <name type="scientific">Pararhodobacter aggregans</name>
    <dbReference type="NCBI Taxonomy" id="404875"/>
    <lineage>
        <taxon>Bacteria</taxon>
        <taxon>Pseudomonadati</taxon>
        <taxon>Pseudomonadota</taxon>
        <taxon>Alphaproteobacteria</taxon>
        <taxon>Rhodobacterales</taxon>
        <taxon>Paracoccaceae</taxon>
        <taxon>Pararhodobacter</taxon>
    </lineage>
</organism>
<dbReference type="AlphaFoldDB" id="A0A2T7UNP6"/>
<accession>A0A2T7UNP6</accession>
<feature type="region of interest" description="Disordered" evidence="3">
    <location>
        <begin position="647"/>
        <end position="727"/>
    </location>
</feature>
<proteinExistence type="predicted"/>
<dbReference type="InterPro" id="IPR001343">
    <property type="entry name" value="Hemolysn_Ca-bd"/>
</dbReference>
<feature type="compositionally biased region" description="Basic and acidic residues" evidence="3">
    <location>
        <begin position="716"/>
        <end position="727"/>
    </location>
</feature>
<protein>
    <recommendedName>
        <fullName evidence="6">Calcium-binding protein</fullName>
    </recommendedName>
</protein>
<dbReference type="Proteomes" id="UP000244810">
    <property type="component" value="Unassembled WGS sequence"/>
</dbReference>
<dbReference type="InterPro" id="IPR011049">
    <property type="entry name" value="Serralysin-like_metalloprot_C"/>
</dbReference>
<feature type="compositionally biased region" description="Gly residues" evidence="3">
    <location>
        <begin position="667"/>
        <end position="680"/>
    </location>
</feature>
<evidence type="ECO:0000313" key="4">
    <source>
        <dbReference type="EMBL" id="PVE46333.1"/>
    </source>
</evidence>
<comment type="caution">
    <text evidence="4">The sequence shown here is derived from an EMBL/GenBank/DDBJ whole genome shotgun (WGS) entry which is preliminary data.</text>
</comment>